<dbReference type="Proteomes" id="UP000805193">
    <property type="component" value="Unassembled WGS sequence"/>
</dbReference>
<dbReference type="EMBL" id="JABSTQ010009869">
    <property type="protein sequence ID" value="KAG0425262.1"/>
    <property type="molecule type" value="Genomic_DNA"/>
</dbReference>
<evidence type="ECO:0000313" key="1">
    <source>
        <dbReference type="EMBL" id="KAG0425262.1"/>
    </source>
</evidence>
<protein>
    <submittedName>
        <fullName evidence="1">Uncharacterized protein</fullName>
    </submittedName>
</protein>
<proteinExistence type="predicted"/>
<keyword evidence="2" id="KW-1185">Reference proteome</keyword>
<accession>A0AC60PVU6</accession>
<gene>
    <name evidence="1" type="ORF">HPB47_027561</name>
</gene>
<name>A0AC60PVU6_IXOPE</name>
<evidence type="ECO:0000313" key="2">
    <source>
        <dbReference type="Proteomes" id="UP000805193"/>
    </source>
</evidence>
<comment type="caution">
    <text evidence="1">The sequence shown here is derived from an EMBL/GenBank/DDBJ whole genome shotgun (WGS) entry which is preliminary data.</text>
</comment>
<organism evidence="1 2">
    <name type="scientific">Ixodes persulcatus</name>
    <name type="common">Taiga tick</name>
    <dbReference type="NCBI Taxonomy" id="34615"/>
    <lineage>
        <taxon>Eukaryota</taxon>
        <taxon>Metazoa</taxon>
        <taxon>Ecdysozoa</taxon>
        <taxon>Arthropoda</taxon>
        <taxon>Chelicerata</taxon>
        <taxon>Arachnida</taxon>
        <taxon>Acari</taxon>
        <taxon>Parasitiformes</taxon>
        <taxon>Ixodida</taxon>
        <taxon>Ixodoidea</taxon>
        <taxon>Ixodidae</taxon>
        <taxon>Ixodinae</taxon>
        <taxon>Ixodes</taxon>
    </lineage>
</organism>
<sequence length="219" mass="24729">MRDNEGSRFFPPRIRLGEGPLGHDVRVLAFRRPRARKLGRGRRSSVQVSRRRSRHAEGLERRSTPDARWPIPDEAPGPDEDSDRERFHDPGGPTSRCRSRGGPRSGWPFVLCLAARLRTQDAAACRSARAIFLTKSARPQCLVRTLAVLRPLSRSARSEPADPQFGSIRRHAWVAHRDCGSRQGTPRGPREFKWSSPVQLVCWDGDAAKFSRELLRVPS</sequence>
<reference evidence="1 2" key="1">
    <citation type="journal article" date="2020" name="Cell">
        <title>Large-Scale Comparative Analyses of Tick Genomes Elucidate Their Genetic Diversity and Vector Capacities.</title>
        <authorList>
            <consortium name="Tick Genome and Microbiome Consortium (TIGMIC)"/>
            <person name="Jia N."/>
            <person name="Wang J."/>
            <person name="Shi W."/>
            <person name="Du L."/>
            <person name="Sun Y."/>
            <person name="Zhan W."/>
            <person name="Jiang J.F."/>
            <person name="Wang Q."/>
            <person name="Zhang B."/>
            <person name="Ji P."/>
            <person name="Bell-Sakyi L."/>
            <person name="Cui X.M."/>
            <person name="Yuan T.T."/>
            <person name="Jiang B.G."/>
            <person name="Yang W.F."/>
            <person name="Lam T.T."/>
            <person name="Chang Q.C."/>
            <person name="Ding S.J."/>
            <person name="Wang X.J."/>
            <person name="Zhu J.G."/>
            <person name="Ruan X.D."/>
            <person name="Zhao L."/>
            <person name="Wei J.T."/>
            <person name="Ye R.Z."/>
            <person name="Que T.C."/>
            <person name="Du C.H."/>
            <person name="Zhou Y.H."/>
            <person name="Cheng J.X."/>
            <person name="Dai P.F."/>
            <person name="Guo W.B."/>
            <person name="Han X.H."/>
            <person name="Huang E.J."/>
            <person name="Li L.F."/>
            <person name="Wei W."/>
            <person name="Gao Y.C."/>
            <person name="Liu J.Z."/>
            <person name="Shao H.Z."/>
            <person name="Wang X."/>
            <person name="Wang C.C."/>
            <person name="Yang T.C."/>
            <person name="Huo Q.B."/>
            <person name="Li W."/>
            <person name="Chen H.Y."/>
            <person name="Chen S.E."/>
            <person name="Zhou L.G."/>
            <person name="Ni X.B."/>
            <person name="Tian J.H."/>
            <person name="Sheng Y."/>
            <person name="Liu T."/>
            <person name="Pan Y.S."/>
            <person name="Xia L.Y."/>
            <person name="Li J."/>
            <person name="Zhao F."/>
            <person name="Cao W.C."/>
        </authorList>
    </citation>
    <scope>NUCLEOTIDE SEQUENCE [LARGE SCALE GENOMIC DNA]</scope>
    <source>
        <strain evidence="1">Iper-2018</strain>
    </source>
</reference>